<comment type="similarity">
    <text evidence="1">Belongs to the archease family.</text>
</comment>
<evidence type="ECO:0000256" key="3">
    <source>
        <dbReference type="ARBA" id="ARBA00022723"/>
    </source>
</evidence>
<evidence type="ECO:0000313" key="8">
    <source>
        <dbReference type="Proteomes" id="UP000198717"/>
    </source>
</evidence>
<evidence type="ECO:0000313" key="6">
    <source>
        <dbReference type="EMBL" id="GEL72998.1"/>
    </source>
</evidence>
<keyword evidence="4" id="KW-0106">Calcium</keyword>
<gene>
    <name evidence="6" type="ORF">MVI01_47820</name>
    <name evidence="7" type="ORF">SAMN04488504_104101</name>
</gene>
<dbReference type="Gene3D" id="3.55.10.10">
    <property type="entry name" value="Archease domain"/>
    <property type="match status" value="1"/>
</dbReference>
<keyword evidence="3" id="KW-0479">Metal-binding</keyword>
<dbReference type="Pfam" id="PF01951">
    <property type="entry name" value="Archease"/>
    <property type="match status" value="1"/>
</dbReference>
<organism evidence="6 9">
    <name type="scientific">Myxococcus virescens</name>
    <dbReference type="NCBI Taxonomy" id="83456"/>
    <lineage>
        <taxon>Bacteria</taxon>
        <taxon>Pseudomonadati</taxon>
        <taxon>Myxococcota</taxon>
        <taxon>Myxococcia</taxon>
        <taxon>Myxococcales</taxon>
        <taxon>Cystobacterineae</taxon>
        <taxon>Myxococcaceae</taxon>
        <taxon>Myxococcus</taxon>
    </lineage>
</organism>
<proteinExistence type="inferred from homology"/>
<dbReference type="AlphaFoldDB" id="A0A511HHE3"/>
<dbReference type="EMBL" id="BJVY01000029">
    <property type="protein sequence ID" value="GEL72998.1"/>
    <property type="molecule type" value="Genomic_DNA"/>
</dbReference>
<accession>A0A511HHE3</accession>
<dbReference type="GO" id="GO:0046872">
    <property type="term" value="F:metal ion binding"/>
    <property type="evidence" value="ECO:0007669"/>
    <property type="project" value="UniProtKB-KW"/>
</dbReference>
<evidence type="ECO:0000313" key="7">
    <source>
        <dbReference type="EMBL" id="SDE08022.1"/>
    </source>
</evidence>
<dbReference type="InterPro" id="IPR036820">
    <property type="entry name" value="Archease_dom_sf"/>
</dbReference>
<name>A0A511HHE3_9BACT</name>
<evidence type="ECO:0000256" key="4">
    <source>
        <dbReference type="ARBA" id="ARBA00022837"/>
    </source>
</evidence>
<evidence type="ECO:0000256" key="2">
    <source>
        <dbReference type="ARBA" id="ARBA00022694"/>
    </source>
</evidence>
<protein>
    <submittedName>
        <fullName evidence="6">Archease</fullName>
    </submittedName>
    <submittedName>
        <fullName evidence="7">SHS2 domain-containing protein</fullName>
    </submittedName>
</protein>
<keyword evidence="2" id="KW-0819">tRNA processing</keyword>
<evidence type="ECO:0000259" key="5">
    <source>
        <dbReference type="Pfam" id="PF01951"/>
    </source>
</evidence>
<comment type="caution">
    <text evidence="6">The sequence shown here is derived from an EMBL/GenBank/DDBJ whole genome shotgun (WGS) entry which is preliminary data.</text>
</comment>
<evidence type="ECO:0000256" key="1">
    <source>
        <dbReference type="ARBA" id="ARBA00007963"/>
    </source>
</evidence>
<dbReference type="GO" id="GO:0008033">
    <property type="term" value="P:tRNA processing"/>
    <property type="evidence" value="ECO:0007669"/>
    <property type="project" value="UniProtKB-KW"/>
</dbReference>
<feature type="domain" description="Archease" evidence="5">
    <location>
        <begin position="8"/>
        <end position="140"/>
    </location>
</feature>
<dbReference type="RefSeq" id="WP_090490054.1">
    <property type="nucleotide sequence ID" value="NZ_BJVY01000029.1"/>
</dbReference>
<reference evidence="7 8" key="1">
    <citation type="submission" date="2016-10" db="EMBL/GenBank/DDBJ databases">
        <authorList>
            <person name="Varghese N."/>
            <person name="Submissions S."/>
        </authorList>
    </citation>
    <scope>NUCLEOTIDE SEQUENCE [LARGE SCALE GENOMIC DNA]</scope>
    <source>
        <strain evidence="7 8">DSM 2260</strain>
    </source>
</reference>
<evidence type="ECO:0000313" key="9">
    <source>
        <dbReference type="Proteomes" id="UP000321224"/>
    </source>
</evidence>
<keyword evidence="8" id="KW-1185">Reference proteome</keyword>
<reference evidence="6 9" key="2">
    <citation type="submission" date="2019-07" db="EMBL/GenBank/DDBJ databases">
        <title>Whole genome shotgun sequence of Myxococcus virescens NBRC 100334.</title>
        <authorList>
            <person name="Hosoyama A."/>
            <person name="Uohara A."/>
            <person name="Ohji S."/>
            <person name="Ichikawa N."/>
        </authorList>
    </citation>
    <scope>NUCLEOTIDE SEQUENCE [LARGE SCALE GENOMIC DNA]</scope>
    <source>
        <strain evidence="6 9">NBRC 100334</strain>
    </source>
</reference>
<dbReference type="Proteomes" id="UP000198717">
    <property type="component" value="Unassembled WGS sequence"/>
</dbReference>
<sequence length="140" mass="15326">MESGTHQFEPHVSEVQLRISGTGLPELFEEAGYALAELMLGEAPLPQPSPESAMERVALVAPDTEALLVDWLNELIARSDLTKRVYTDLVVDELQERSLRAHIRGVSPPVLKTAVKAATFHGLELNEHDDGFTATVVLDV</sequence>
<dbReference type="Proteomes" id="UP000321224">
    <property type="component" value="Unassembled WGS sequence"/>
</dbReference>
<dbReference type="SUPFAM" id="SSF69819">
    <property type="entry name" value="MTH1598-like"/>
    <property type="match status" value="1"/>
</dbReference>
<dbReference type="InterPro" id="IPR023572">
    <property type="entry name" value="Archease_dom"/>
</dbReference>
<dbReference type="EMBL" id="FNAJ01000004">
    <property type="protein sequence ID" value="SDE08022.1"/>
    <property type="molecule type" value="Genomic_DNA"/>
</dbReference>